<protein>
    <submittedName>
        <fullName evidence="1">Uncharacterized protein</fullName>
    </submittedName>
</protein>
<name>A0A916QI82_9BACL</name>
<organism evidence="1 2">
    <name type="scientific">Insulibacter thermoxylanivorax</name>
    <dbReference type="NCBI Taxonomy" id="2749268"/>
    <lineage>
        <taxon>Bacteria</taxon>
        <taxon>Bacillati</taxon>
        <taxon>Bacillota</taxon>
        <taxon>Bacilli</taxon>
        <taxon>Bacillales</taxon>
        <taxon>Paenibacillaceae</taxon>
        <taxon>Insulibacter</taxon>
    </lineage>
</organism>
<sequence>MSVYPIYEQGKPHTSKAKERPYIEKVVRHVANIEAHYLDLPDRTPSTPPWLMHWRSSHSMIIKINENMVNLRYLNSSCTYILDNDFQSG</sequence>
<dbReference type="Proteomes" id="UP000654993">
    <property type="component" value="Unassembled WGS sequence"/>
</dbReference>
<dbReference type="AlphaFoldDB" id="A0A916QI82"/>
<dbReference type="EMBL" id="BMAQ01000030">
    <property type="protein sequence ID" value="GFR38941.1"/>
    <property type="molecule type" value="Genomic_DNA"/>
</dbReference>
<comment type="caution">
    <text evidence="1">The sequence shown here is derived from an EMBL/GenBank/DDBJ whole genome shotgun (WGS) entry which is preliminary data.</text>
</comment>
<keyword evidence="2" id="KW-1185">Reference proteome</keyword>
<accession>A0A916QI82</accession>
<gene>
    <name evidence="1" type="ORF">PRECH8_22370</name>
</gene>
<evidence type="ECO:0000313" key="2">
    <source>
        <dbReference type="Proteomes" id="UP000654993"/>
    </source>
</evidence>
<reference evidence="1" key="1">
    <citation type="submission" date="2020-08" db="EMBL/GenBank/DDBJ databases">
        <authorList>
            <person name="Uke A."/>
            <person name="Chhe C."/>
            <person name="Baramee S."/>
            <person name="Kosugi A."/>
        </authorList>
    </citation>
    <scope>NUCLEOTIDE SEQUENCE</scope>
    <source>
        <strain evidence="1">DA-C8</strain>
    </source>
</reference>
<evidence type="ECO:0000313" key="1">
    <source>
        <dbReference type="EMBL" id="GFR38941.1"/>
    </source>
</evidence>
<reference evidence="1" key="2">
    <citation type="journal article" date="2021" name="Data Brief">
        <title>Draft genome sequence data of the facultative, thermophilic, xylanolytic bacterium Paenibacillus sp. strain DA-C8.</title>
        <authorList>
            <person name="Chhe C."/>
            <person name="Uke A."/>
            <person name="Baramee S."/>
            <person name="Ungkulpasvich U."/>
            <person name="Tachaapaikoon C."/>
            <person name="Pason P."/>
            <person name="Waeonukul R."/>
            <person name="Ratanakhanokchai K."/>
            <person name="Kosugi A."/>
        </authorList>
    </citation>
    <scope>NUCLEOTIDE SEQUENCE</scope>
    <source>
        <strain evidence="1">DA-C8</strain>
    </source>
</reference>
<proteinExistence type="predicted"/>